<organism evidence="2 3">
    <name type="scientific">Eumeta variegata</name>
    <name type="common">Bagworm moth</name>
    <name type="synonym">Eumeta japonica</name>
    <dbReference type="NCBI Taxonomy" id="151549"/>
    <lineage>
        <taxon>Eukaryota</taxon>
        <taxon>Metazoa</taxon>
        <taxon>Ecdysozoa</taxon>
        <taxon>Arthropoda</taxon>
        <taxon>Hexapoda</taxon>
        <taxon>Insecta</taxon>
        <taxon>Pterygota</taxon>
        <taxon>Neoptera</taxon>
        <taxon>Endopterygota</taxon>
        <taxon>Lepidoptera</taxon>
        <taxon>Glossata</taxon>
        <taxon>Ditrysia</taxon>
        <taxon>Tineoidea</taxon>
        <taxon>Psychidae</taxon>
        <taxon>Oiketicinae</taxon>
        <taxon>Eumeta</taxon>
    </lineage>
</organism>
<dbReference type="Proteomes" id="UP000299102">
    <property type="component" value="Unassembled WGS sequence"/>
</dbReference>
<accession>A0A4C1VDF7</accession>
<dbReference type="AlphaFoldDB" id="A0A4C1VDF7"/>
<protein>
    <submittedName>
        <fullName evidence="2">Uncharacterized protein</fullName>
    </submittedName>
</protein>
<evidence type="ECO:0000256" key="1">
    <source>
        <dbReference type="SAM" id="MobiDB-lite"/>
    </source>
</evidence>
<evidence type="ECO:0000313" key="3">
    <source>
        <dbReference type="Proteomes" id="UP000299102"/>
    </source>
</evidence>
<comment type="caution">
    <text evidence="2">The sequence shown here is derived from an EMBL/GenBank/DDBJ whole genome shotgun (WGS) entry which is preliminary data.</text>
</comment>
<proteinExistence type="predicted"/>
<gene>
    <name evidence="2" type="ORF">EVAR_35223_1</name>
</gene>
<name>A0A4C1VDF7_EUMVA</name>
<keyword evidence="3" id="KW-1185">Reference proteome</keyword>
<reference evidence="2 3" key="1">
    <citation type="journal article" date="2019" name="Commun. Biol.">
        <title>The bagworm genome reveals a unique fibroin gene that provides high tensile strength.</title>
        <authorList>
            <person name="Kono N."/>
            <person name="Nakamura H."/>
            <person name="Ohtoshi R."/>
            <person name="Tomita M."/>
            <person name="Numata K."/>
            <person name="Arakawa K."/>
        </authorList>
    </citation>
    <scope>NUCLEOTIDE SEQUENCE [LARGE SCALE GENOMIC DNA]</scope>
</reference>
<dbReference type="EMBL" id="BGZK01000321">
    <property type="protein sequence ID" value="GBP36639.1"/>
    <property type="molecule type" value="Genomic_DNA"/>
</dbReference>
<sequence length="320" mass="35921">MPAPTGLLRQHEVAKHMDTTADLKIISVGPTRTSFRARSDKRLHFIISRPCLWVGSSPRPRRKVEGNADDLYKMDDNINLEWAKCVILRFRTRMFFVLHSVLLVVIRFYGWRCAGARPTAAAGPFIAVGVKQTIKQHNSASRRSRLERARHLARDVGRRATVRRLPLVAAEVLTYVDSVPDPDPRSPQRPRRADRVQRNDYDACVWTNDMRTASAHAPPRPGERRVRGLGGDGLLILQSDRRVDRSIETVSGECNRRPVRRRPRAPAPRPFTSALAITHSVSLPAPSPTTAPFARLGHGDCIHFRVSVIARGPLDTILDS</sequence>
<feature type="compositionally biased region" description="Basic and acidic residues" evidence="1">
    <location>
        <begin position="182"/>
        <end position="198"/>
    </location>
</feature>
<feature type="region of interest" description="Disordered" evidence="1">
    <location>
        <begin position="178"/>
        <end position="198"/>
    </location>
</feature>
<evidence type="ECO:0000313" key="2">
    <source>
        <dbReference type="EMBL" id="GBP36639.1"/>
    </source>
</evidence>